<sequence>MVEGGILRLSRGKAEGEAMAFLLSRARAEDGRRRGSVHRARLAAWRPLHTPGGRPSRRLPLRTAALAVTVSSTPAALWDGL</sequence>
<protein>
    <submittedName>
        <fullName evidence="1">Uncharacterized protein</fullName>
    </submittedName>
</protein>
<dbReference type="Proteomes" id="UP000799640">
    <property type="component" value="Unassembled WGS sequence"/>
</dbReference>
<evidence type="ECO:0000313" key="2">
    <source>
        <dbReference type="Proteomes" id="UP000799640"/>
    </source>
</evidence>
<dbReference type="AlphaFoldDB" id="A0A6G1HQH0"/>
<proteinExistence type="predicted"/>
<organism evidence="1 2">
    <name type="scientific">Trichodelitschia bisporula</name>
    <dbReference type="NCBI Taxonomy" id="703511"/>
    <lineage>
        <taxon>Eukaryota</taxon>
        <taxon>Fungi</taxon>
        <taxon>Dikarya</taxon>
        <taxon>Ascomycota</taxon>
        <taxon>Pezizomycotina</taxon>
        <taxon>Dothideomycetes</taxon>
        <taxon>Dothideomycetes incertae sedis</taxon>
        <taxon>Phaeotrichales</taxon>
        <taxon>Phaeotrichaceae</taxon>
        <taxon>Trichodelitschia</taxon>
    </lineage>
</organism>
<dbReference type="EMBL" id="ML996701">
    <property type="protein sequence ID" value="KAF2397995.1"/>
    <property type="molecule type" value="Genomic_DNA"/>
</dbReference>
<keyword evidence="2" id="KW-1185">Reference proteome</keyword>
<name>A0A6G1HQH0_9PEZI</name>
<reference evidence="1" key="1">
    <citation type="journal article" date="2020" name="Stud. Mycol.">
        <title>101 Dothideomycetes genomes: a test case for predicting lifestyles and emergence of pathogens.</title>
        <authorList>
            <person name="Haridas S."/>
            <person name="Albert R."/>
            <person name="Binder M."/>
            <person name="Bloem J."/>
            <person name="Labutti K."/>
            <person name="Salamov A."/>
            <person name="Andreopoulos B."/>
            <person name="Baker S."/>
            <person name="Barry K."/>
            <person name="Bills G."/>
            <person name="Bluhm B."/>
            <person name="Cannon C."/>
            <person name="Castanera R."/>
            <person name="Culley D."/>
            <person name="Daum C."/>
            <person name="Ezra D."/>
            <person name="Gonzalez J."/>
            <person name="Henrissat B."/>
            <person name="Kuo A."/>
            <person name="Liang C."/>
            <person name="Lipzen A."/>
            <person name="Lutzoni F."/>
            <person name="Magnuson J."/>
            <person name="Mondo S."/>
            <person name="Nolan M."/>
            <person name="Ohm R."/>
            <person name="Pangilinan J."/>
            <person name="Park H.-J."/>
            <person name="Ramirez L."/>
            <person name="Alfaro M."/>
            <person name="Sun H."/>
            <person name="Tritt A."/>
            <person name="Yoshinaga Y."/>
            <person name="Zwiers L.-H."/>
            <person name="Turgeon B."/>
            <person name="Goodwin S."/>
            <person name="Spatafora J."/>
            <person name="Crous P."/>
            <person name="Grigoriev I."/>
        </authorList>
    </citation>
    <scope>NUCLEOTIDE SEQUENCE</scope>
    <source>
        <strain evidence="1">CBS 262.69</strain>
    </source>
</reference>
<gene>
    <name evidence="1" type="ORF">EJ06DRAFT_119268</name>
</gene>
<evidence type="ECO:0000313" key="1">
    <source>
        <dbReference type="EMBL" id="KAF2397995.1"/>
    </source>
</evidence>
<accession>A0A6G1HQH0</accession>